<proteinExistence type="predicted"/>
<reference evidence="2" key="1">
    <citation type="submission" date="2016-05" db="EMBL/GenBank/DDBJ databases">
        <authorList>
            <person name="Wang W."/>
            <person name="Zhu L."/>
        </authorList>
    </citation>
    <scope>NUCLEOTIDE SEQUENCE [LARGE SCALE GENOMIC DNA]</scope>
    <source>
        <strain evidence="2">W-2</strain>
    </source>
</reference>
<dbReference type="Pfam" id="PF21835">
    <property type="entry name" value="YIEGIA_cap"/>
    <property type="match status" value="1"/>
</dbReference>
<protein>
    <submittedName>
        <fullName evidence="1">Uncharacterized protein</fullName>
    </submittedName>
</protein>
<name>A0A1B7KXM5_PARTM</name>
<dbReference type="InterPro" id="IPR054055">
    <property type="entry name" value="YpzH"/>
</dbReference>
<comment type="caution">
    <text evidence="1">The sequence shown here is derived from an EMBL/GenBank/DDBJ whole genome shotgun (WGS) entry which is preliminary data.</text>
</comment>
<gene>
    <name evidence="1" type="ORF">A7K69_03425</name>
</gene>
<dbReference type="EMBL" id="LXMA01000001">
    <property type="protein sequence ID" value="OAT74774.1"/>
    <property type="molecule type" value="Genomic_DNA"/>
</dbReference>
<evidence type="ECO:0000313" key="2">
    <source>
        <dbReference type="Proteomes" id="UP000078290"/>
    </source>
</evidence>
<dbReference type="RefSeq" id="WP_064550181.1">
    <property type="nucleotide sequence ID" value="NZ_LXMA01000001.1"/>
</dbReference>
<dbReference type="OrthoDB" id="1955035at2"/>
<dbReference type="AlphaFoldDB" id="A0A1B7KXM5"/>
<dbReference type="Proteomes" id="UP000078290">
    <property type="component" value="Unassembled WGS sequence"/>
</dbReference>
<evidence type="ECO:0000313" key="1">
    <source>
        <dbReference type="EMBL" id="OAT74774.1"/>
    </source>
</evidence>
<sequence>MTHEKVILAVVTTNEQKVAGGAPIFTCETKEEMERIAANLEAILDGIAHELTEQLFIIVKH</sequence>
<accession>A0A1B7KXM5</accession>
<organism evidence="1 2">
    <name type="scientific">Parageobacillus thermoglucosidasius</name>
    <name type="common">Geobacillus thermoglucosidasius</name>
    <dbReference type="NCBI Taxonomy" id="1426"/>
    <lineage>
        <taxon>Bacteria</taxon>
        <taxon>Bacillati</taxon>
        <taxon>Bacillota</taxon>
        <taxon>Bacilli</taxon>
        <taxon>Bacillales</taxon>
        <taxon>Anoxybacillaceae</taxon>
        <taxon>Parageobacillus</taxon>
    </lineage>
</organism>